<name>A0A853M121_9MYCO</name>
<evidence type="ECO:0000313" key="3">
    <source>
        <dbReference type="Proteomes" id="UP000093894"/>
    </source>
</evidence>
<keyword evidence="1" id="KW-1133">Transmembrane helix</keyword>
<comment type="caution">
    <text evidence="2">The sequence shown here is derived from an EMBL/GenBank/DDBJ whole genome shotgun (WGS) entry which is preliminary data.</text>
</comment>
<dbReference type="RefSeq" id="WP_065056527.1">
    <property type="nucleotide sequence ID" value="NZ_LZKW01000429.1"/>
</dbReference>
<dbReference type="AlphaFoldDB" id="A0A853M121"/>
<reference evidence="2 3" key="1">
    <citation type="submission" date="2016-06" db="EMBL/GenBank/DDBJ databases">
        <authorList>
            <person name="Sutton G."/>
            <person name="Brinkac L."/>
            <person name="Sanka R."/>
            <person name="Adams M."/>
            <person name="Lau E."/>
            <person name="Garcia-Basteiro A."/>
            <person name="Lopez-Varela E."/>
            <person name="Palencia S."/>
        </authorList>
    </citation>
    <scope>NUCLEOTIDE SEQUENCE [LARGE SCALE GENOMIC DNA]</scope>
    <source>
        <strain evidence="2 3">1164983.0</strain>
    </source>
</reference>
<organism evidence="2 3">
    <name type="scientific">Mycobacterium colombiense</name>
    <dbReference type="NCBI Taxonomy" id="339268"/>
    <lineage>
        <taxon>Bacteria</taxon>
        <taxon>Bacillati</taxon>
        <taxon>Actinomycetota</taxon>
        <taxon>Actinomycetes</taxon>
        <taxon>Mycobacteriales</taxon>
        <taxon>Mycobacteriaceae</taxon>
        <taxon>Mycobacterium</taxon>
        <taxon>Mycobacterium avium complex (MAC)</taxon>
    </lineage>
</organism>
<sequence>MGQSELTSLIGLRDGDGNQIHLVRVSRPNGTSGYMLRVGTGKVLLSAGELARLNKVIRFELHSAQWIHLLIWAVQLLILCALAWLLAYGIPGPLFVYPWSY</sequence>
<protein>
    <submittedName>
        <fullName evidence="2">Uncharacterized protein</fullName>
    </submittedName>
</protein>
<dbReference type="Proteomes" id="UP000093894">
    <property type="component" value="Unassembled WGS sequence"/>
</dbReference>
<gene>
    <name evidence="2" type="ORF">A5628_12670</name>
</gene>
<feature type="transmembrane region" description="Helical" evidence="1">
    <location>
        <begin position="66"/>
        <end position="90"/>
    </location>
</feature>
<accession>A0A853M121</accession>
<evidence type="ECO:0000256" key="1">
    <source>
        <dbReference type="SAM" id="Phobius"/>
    </source>
</evidence>
<keyword evidence="1" id="KW-0812">Transmembrane</keyword>
<proteinExistence type="predicted"/>
<keyword evidence="1" id="KW-0472">Membrane</keyword>
<evidence type="ECO:0000313" key="2">
    <source>
        <dbReference type="EMBL" id="OBJ59112.1"/>
    </source>
</evidence>
<dbReference type="EMBL" id="LZLG01000100">
    <property type="protein sequence ID" value="OBJ59112.1"/>
    <property type="molecule type" value="Genomic_DNA"/>
</dbReference>